<evidence type="ECO:0000256" key="2">
    <source>
        <dbReference type="SAM" id="Phobius"/>
    </source>
</evidence>
<reference evidence="4 5" key="1">
    <citation type="submission" date="2021-08" db="EMBL/GenBank/DDBJ databases">
        <authorList>
            <person name="Peeters C."/>
        </authorList>
    </citation>
    <scope>NUCLEOTIDE SEQUENCE [LARGE SCALE GENOMIC DNA]</scope>
    <source>
        <strain evidence="4 5">LMG 23994</strain>
    </source>
</reference>
<dbReference type="EMBL" id="CAJZAF010000036">
    <property type="protein sequence ID" value="CAG9184059.1"/>
    <property type="molecule type" value="Genomic_DNA"/>
</dbReference>
<proteinExistence type="predicted"/>
<feature type="compositionally biased region" description="Basic and acidic residues" evidence="1">
    <location>
        <begin position="31"/>
        <end position="50"/>
    </location>
</feature>
<feature type="domain" description="YHS" evidence="3">
    <location>
        <begin position="50"/>
        <end position="94"/>
    </location>
</feature>
<dbReference type="Pfam" id="PF04945">
    <property type="entry name" value="YHS"/>
    <property type="match status" value="1"/>
</dbReference>
<feature type="region of interest" description="Disordered" evidence="1">
    <location>
        <begin position="31"/>
        <end position="56"/>
    </location>
</feature>
<organism evidence="4 5">
    <name type="scientific">Cupriavidus pinatubonensis</name>
    <dbReference type="NCBI Taxonomy" id="248026"/>
    <lineage>
        <taxon>Bacteria</taxon>
        <taxon>Pseudomonadati</taxon>
        <taxon>Pseudomonadota</taxon>
        <taxon>Betaproteobacteria</taxon>
        <taxon>Burkholderiales</taxon>
        <taxon>Burkholderiaceae</taxon>
        <taxon>Cupriavidus</taxon>
    </lineage>
</organism>
<evidence type="ECO:0000313" key="4">
    <source>
        <dbReference type="EMBL" id="CAG9184059.1"/>
    </source>
</evidence>
<dbReference type="RefSeq" id="WP_318036389.1">
    <property type="nucleotide sequence ID" value="NZ_CAJZAF010000036.1"/>
</dbReference>
<keyword evidence="5" id="KW-1185">Reference proteome</keyword>
<dbReference type="Proteomes" id="UP000701702">
    <property type="component" value="Unassembled WGS sequence"/>
</dbReference>
<dbReference type="InterPro" id="IPR007029">
    <property type="entry name" value="YHS_dom"/>
</dbReference>
<gene>
    <name evidence="4" type="ORF">LMG23994_05299</name>
</gene>
<comment type="caution">
    <text evidence="4">The sequence shown here is derived from an EMBL/GenBank/DDBJ whole genome shotgun (WGS) entry which is preliminary data.</text>
</comment>
<evidence type="ECO:0000256" key="1">
    <source>
        <dbReference type="SAM" id="MobiDB-lite"/>
    </source>
</evidence>
<protein>
    <recommendedName>
        <fullName evidence="3">YHS domain-containing protein</fullName>
    </recommendedName>
</protein>
<dbReference type="InterPro" id="IPR012348">
    <property type="entry name" value="RNR-like"/>
</dbReference>
<keyword evidence="2" id="KW-0812">Transmembrane</keyword>
<sequence>MNWLSQNLNWILLSGAGLIALLAWQRVMNRPRREDGDNHPAAHRDDHTMRDPVTGKPVDISHALTADFEGKSYFFESENSRAVFQQDPARYVHRHHRHHGCC</sequence>
<dbReference type="Gene3D" id="1.10.620.20">
    <property type="entry name" value="Ribonucleotide Reductase, subunit A"/>
    <property type="match status" value="1"/>
</dbReference>
<keyword evidence="2" id="KW-0472">Membrane</keyword>
<name>A0ABM8XUL0_9BURK</name>
<accession>A0ABM8XUL0</accession>
<feature type="transmembrane region" description="Helical" evidence="2">
    <location>
        <begin position="6"/>
        <end position="24"/>
    </location>
</feature>
<keyword evidence="2" id="KW-1133">Transmembrane helix</keyword>
<evidence type="ECO:0000313" key="5">
    <source>
        <dbReference type="Proteomes" id="UP000701702"/>
    </source>
</evidence>
<evidence type="ECO:0000259" key="3">
    <source>
        <dbReference type="Pfam" id="PF04945"/>
    </source>
</evidence>